<dbReference type="AlphaFoldDB" id="A0A917CWS0"/>
<evidence type="ECO:0000313" key="3">
    <source>
        <dbReference type="EMBL" id="GGF99409.1"/>
    </source>
</evidence>
<keyword evidence="2" id="KW-0812">Transmembrane</keyword>
<dbReference type="GO" id="GO:0005886">
    <property type="term" value="C:plasma membrane"/>
    <property type="evidence" value="ECO:0007669"/>
    <property type="project" value="UniProtKB-SubCell"/>
</dbReference>
<protein>
    <recommendedName>
        <fullName evidence="5">MFS transporter</fullName>
    </recommendedName>
</protein>
<dbReference type="SUPFAM" id="SSF103473">
    <property type="entry name" value="MFS general substrate transporter"/>
    <property type="match status" value="1"/>
</dbReference>
<feature type="transmembrane region" description="Helical" evidence="2">
    <location>
        <begin position="284"/>
        <end position="302"/>
    </location>
</feature>
<feature type="transmembrane region" description="Helical" evidence="2">
    <location>
        <begin position="78"/>
        <end position="99"/>
    </location>
</feature>
<organism evidence="3 4">
    <name type="scientific">Paenibacillus abyssi</name>
    <dbReference type="NCBI Taxonomy" id="1340531"/>
    <lineage>
        <taxon>Bacteria</taxon>
        <taxon>Bacillati</taxon>
        <taxon>Bacillota</taxon>
        <taxon>Bacilli</taxon>
        <taxon>Bacillales</taxon>
        <taxon>Paenibacillaceae</taxon>
        <taxon>Paenibacillus</taxon>
    </lineage>
</organism>
<evidence type="ECO:0000256" key="1">
    <source>
        <dbReference type="ARBA" id="ARBA00004651"/>
    </source>
</evidence>
<reference evidence="3" key="1">
    <citation type="journal article" date="2014" name="Int. J. Syst. Evol. Microbiol.">
        <title>Complete genome sequence of Corynebacterium casei LMG S-19264T (=DSM 44701T), isolated from a smear-ripened cheese.</title>
        <authorList>
            <consortium name="US DOE Joint Genome Institute (JGI-PGF)"/>
            <person name="Walter F."/>
            <person name="Albersmeier A."/>
            <person name="Kalinowski J."/>
            <person name="Ruckert C."/>
        </authorList>
    </citation>
    <scope>NUCLEOTIDE SEQUENCE</scope>
    <source>
        <strain evidence="3">CGMCC 1.12987</strain>
    </source>
</reference>
<feature type="transmembrane region" description="Helical" evidence="2">
    <location>
        <begin position="252"/>
        <end position="278"/>
    </location>
</feature>
<keyword evidence="4" id="KW-1185">Reference proteome</keyword>
<dbReference type="CDD" id="cd06174">
    <property type="entry name" value="MFS"/>
    <property type="match status" value="1"/>
</dbReference>
<evidence type="ECO:0000313" key="4">
    <source>
        <dbReference type="Proteomes" id="UP000644756"/>
    </source>
</evidence>
<proteinExistence type="predicted"/>
<dbReference type="Pfam" id="PF07690">
    <property type="entry name" value="MFS_1"/>
    <property type="match status" value="1"/>
</dbReference>
<dbReference type="PANTHER" id="PTHR23526">
    <property type="entry name" value="INTEGRAL MEMBRANE TRANSPORT PROTEIN-RELATED"/>
    <property type="match status" value="1"/>
</dbReference>
<evidence type="ECO:0008006" key="5">
    <source>
        <dbReference type="Google" id="ProtNLM"/>
    </source>
</evidence>
<feature type="transmembrane region" description="Helical" evidence="2">
    <location>
        <begin position="337"/>
        <end position="357"/>
    </location>
</feature>
<evidence type="ECO:0000256" key="2">
    <source>
        <dbReference type="SAM" id="Phobius"/>
    </source>
</evidence>
<keyword evidence="2" id="KW-1133">Transmembrane helix</keyword>
<dbReference type="PANTHER" id="PTHR23526:SF2">
    <property type="entry name" value="MAJOR FACILITATOR SUPERFAMILY (MFS) PROFILE DOMAIN-CONTAINING PROTEIN"/>
    <property type="match status" value="1"/>
</dbReference>
<dbReference type="InterPro" id="IPR052528">
    <property type="entry name" value="Sugar_transport-like"/>
</dbReference>
<dbReference type="RefSeq" id="WP_229725016.1">
    <property type="nucleotide sequence ID" value="NZ_BMGR01000004.1"/>
</dbReference>
<feature type="transmembrane region" description="Helical" evidence="2">
    <location>
        <begin position="111"/>
        <end position="130"/>
    </location>
</feature>
<reference evidence="3" key="2">
    <citation type="submission" date="2020-09" db="EMBL/GenBank/DDBJ databases">
        <authorList>
            <person name="Sun Q."/>
            <person name="Zhou Y."/>
        </authorList>
    </citation>
    <scope>NUCLEOTIDE SEQUENCE</scope>
    <source>
        <strain evidence="3">CGMCC 1.12987</strain>
    </source>
</reference>
<comment type="caution">
    <text evidence="3">The sequence shown here is derived from an EMBL/GenBank/DDBJ whole genome shotgun (WGS) entry which is preliminary data.</text>
</comment>
<dbReference type="Proteomes" id="UP000644756">
    <property type="component" value="Unassembled WGS sequence"/>
</dbReference>
<dbReference type="InterPro" id="IPR036259">
    <property type="entry name" value="MFS_trans_sf"/>
</dbReference>
<comment type="subcellular location">
    <subcellularLocation>
        <location evidence="1">Cell membrane</location>
        <topology evidence="1">Multi-pass membrane protein</topology>
    </subcellularLocation>
</comment>
<feature type="transmembrane region" description="Helical" evidence="2">
    <location>
        <begin position="314"/>
        <end position="331"/>
    </location>
</feature>
<dbReference type="InterPro" id="IPR011701">
    <property type="entry name" value="MFS"/>
</dbReference>
<accession>A0A917CWS0</accession>
<name>A0A917CWS0_9BACL</name>
<feature type="transmembrane region" description="Helical" evidence="2">
    <location>
        <begin position="378"/>
        <end position="399"/>
    </location>
</feature>
<feature type="transmembrane region" description="Helical" evidence="2">
    <location>
        <begin position="205"/>
        <end position="224"/>
    </location>
</feature>
<dbReference type="Gene3D" id="1.20.1250.20">
    <property type="entry name" value="MFS general substrate transporter like domains"/>
    <property type="match status" value="1"/>
</dbReference>
<feature type="transmembrane region" description="Helical" evidence="2">
    <location>
        <begin position="171"/>
        <end position="193"/>
    </location>
</feature>
<dbReference type="EMBL" id="BMGR01000004">
    <property type="protein sequence ID" value="GGF99409.1"/>
    <property type="molecule type" value="Genomic_DNA"/>
</dbReference>
<feature type="transmembrane region" description="Helical" evidence="2">
    <location>
        <begin position="47"/>
        <end position="72"/>
    </location>
</feature>
<feature type="transmembrane region" description="Helical" evidence="2">
    <location>
        <begin position="411"/>
        <end position="428"/>
    </location>
</feature>
<keyword evidence="2" id="KW-0472">Membrane</keyword>
<feature type="transmembrane region" description="Helical" evidence="2">
    <location>
        <begin position="136"/>
        <end position="159"/>
    </location>
</feature>
<dbReference type="GO" id="GO:0022857">
    <property type="term" value="F:transmembrane transporter activity"/>
    <property type="evidence" value="ECO:0007669"/>
    <property type="project" value="InterPro"/>
</dbReference>
<sequence>MEHGKSTVQSRLYAAMRGLRFDGADSEHKGHGAAQDRKDGALDKQAVLLLAVQGLFAVANALSGTFVPVYLWKTSQSFMLIGWFTLFQYAVSGLTFWLAGKWVKERNKMNSLRIGVVLSGVFYCSILFLGTSASAYVVPLGMLNGMAAGFFWLAFNVVYFEITEPDNRDRFNGWAGLLGSGAGIIAPWVSGWLITSFEGNSGYRIIFTISLVVYGLAAVISFFLRKRKAGGQYEWLHGFRQLKRRDLPWRNVFAALVAQGIREGVFMFLVGLMVYIATQNEQKLGNFALWTSLVGLVSFWLVGKRLKMKVRKQAMLIGVSMIALVILPLFWSVDYTMLLIFGIGTALFMPLFSIPMTSSVFDLIGATEESARKREEFVVLREIGLVMGRLIGLSAYLLVMSRTNSPAAMTWLLLGVGVMPIAGWWFMLRQMGKRAATVKP</sequence>
<gene>
    <name evidence="3" type="primary">yqgE</name>
    <name evidence="3" type="ORF">GCM10010916_15870</name>
</gene>